<dbReference type="OrthoDB" id="10039611at2759"/>
<proteinExistence type="predicted"/>
<dbReference type="STRING" id="180088.A0A1J8RCM5"/>
<gene>
    <name evidence="1" type="ORF">AZE42_13631</name>
</gene>
<dbReference type="PANTHER" id="PTHR35871">
    <property type="entry name" value="EXPRESSED PROTEIN"/>
    <property type="match status" value="1"/>
</dbReference>
<reference evidence="1 2" key="1">
    <citation type="submission" date="2016-03" db="EMBL/GenBank/DDBJ databases">
        <title>Comparative genomics of the ectomycorrhizal sister species Rhizopogon vinicolor and Rhizopogon vesiculosus (Basidiomycota: Boletales) reveals a divergence of the mating type B locus.</title>
        <authorList>
            <person name="Mujic A.B."/>
            <person name="Kuo A."/>
            <person name="Tritt A."/>
            <person name="Lipzen A."/>
            <person name="Chen C."/>
            <person name="Johnson J."/>
            <person name="Sharma A."/>
            <person name="Barry K."/>
            <person name="Grigoriev I.V."/>
            <person name="Spatafora J.W."/>
        </authorList>
    </citation>
    <scope>NUCLEOTIDE SEQUENCE [LARGE SCALE GENOMIC DNA]</scope>
    <source>
        <strain evidence="1 2">AM-OR11-056</strain>
    </source>
</reference>
<dbReference type="PANTHER" id="PTHR35871:SF1">
    <property type="entry name" value="CXC1-LIKE CYSTEINE CLUSTER ASSOCIATED WITH KDZ TRANSPOSASES DOMAIN-CONTAINING PROTEIN"/>
    <property type="match status" value="1"/>
</dbReference>
<dbReference type="Gene3D" id="3.30.420.10">
    <property type="entry name" value="Ribonuclease H-like superfamily/Ribonuclease H"/>
    <property type="match status" value="1"/>
</dbReference>
<comment type="caution">
    <text evidence="1">The sequence shown here is derived from an EMBL/GenBank/DDBJ whole genome shotgun (WGS) entry which is preliminary data.</text>
</comment>
<evidence type="ECO:0000313" key="2">
    <source>
        <dbReference type="Proteomes" id="UP000183567"/>
    </source>
</evidence>
<dbReference type="AlphaFoldDB" id="A0A1J8RCM5"/>
<name>A0A1J8RCM5_9AGAM</name>
<keyword evidence="2" id="KW-1185">Reference proteome</keyword>
<dbReference type="EMBL" id="LVVM01000053">
    <property type="protein sequence ID" value="OJA21652.1"/>
    <property type="molecule type" value="Genomic_DNA"/>
</dbReference>
<protein>
    <submittedName>
        <fullName evidence="1">Uncharacterized protein</fullName>
    </submittedName>
</protein>
<dbReference type="GO" id="GO:0003676">
    <property type="term" value="F:nucleic acid binding"/>
    <property type="evidence" value="ECO:0007669"/>
    <property type="project" value="InterPro"/>
</dbReference>
<dbReference type="InterPro" id="IPR036397">
    <property type="entry name" value="RNaseH_sf"/>
</dbReference>
<sequence>MSRTVRQWSKAYILDQGNLPLSKCSGDWTKSRLNDEDLKEELLTHLQSLGKYITATAVVDYLARPDRWMENCGFRWTTAKNGQYVDGHERSDVVNYRQNKFLPAWYLVDPNTRKWSSVDVSKLEEGQSTTERRTVVWFHDESTFYAHDRRQKRWVHKDEKSTPLPKGEGLSLMVADFVSADYGWLRSHDGKESARILFRAGKARDGYFTNDEIIQHAKKAMTILEKDYPDEDHIFVFDNATTHLKRADDALSARQMPKTCKNWG</sequence>
<accession>A0A1J8RCM5</accession>
<feature type="non-terminal residue" evidence="1">
    <location>
        <position position="264"/>
    </location>
</feature>
<evidence type="ECO:0000313" key="1">
    <source>
        <dbReference type="EMBL" id="OJA21652.1"/>
    </source>
</evidence>
<organism evidence="1 2">
    <name type="scientific">Rhizopogon vesiculosus</name>
    <dbReference type="NCBI Taxonomy" id="180088"/>
    <lineage>
        <taxon>Eukaryota</taxon>
        <taxon>Fungi</taxon>
        <taxon>Dikarya</taxon>
        <taxon>Basidiomycota</taxon>
        <taxon>Agaricomycotina</taxon>
        <taxon>Agaricomycetes</taxon>
        <taxon>Agaricomycetidae</taxon>
        <taxon>Boletales</taxon>
        <taxon>Suillineae</taxon>
        <taxon>Rhizopogonaceae</taxon>
        <taxon>Rhizopogon</taxon>
    </lineage>
</organism>
<dbReference type="Proteomes" id="UP000183567">
    <property type="component" value="Unassembled WGS sequence"/>
</dbReference>